<dbReference type="RefSeq" id="WP_189571856.1">
    <property type="nucleotide sequence ID" value="NZ_BMXU01000001.1"/>
</dbReference>
<keyword evidence="1" id="KW-0732">Signal</keyword>
<protein>
    <submittedName>
        <fullName evidence="2">Uncharacterized protein</fullName>
    </submittedName>
</protein>
<comment type="caution">
    <text evidence="2">The sequence shown here is derived from an EMBL/GenBank/DDBJ whole genome shotgun (WGS) entry which is preliminary data.</text>
</comment>
<dbReference type="EMBL" id="JBHRVA010000002">
    <property type="protein sequence ID" value="MFC3301249.1"/>
    <property type="molecule type" value="Genomic_DNA"/>
</dbReference>
<sequence length="245" mass="26709">MKILVIGAAACVAAATGFAQALDWQDDYRSYSAAMEARQWDKARTAAESAWRGSRKALPDGDTKAYLAQNYVELVYQSDMEAAIEPLKDAVRLGELGYGNDNMPVATLQFLLESAEAWLNQRNRGATNRAFEAFSKVDPADAMLPEVVLARMLVARRLLSHNRPEDAASFAGQLSEDLQNARGARSLIVNAEGIRAVAISNTKPLGENGVATSRARVKDPKVGEFLDRVGEGIRAIRRARAVYPI</sequence>
<accession>A0ABV7M934</accession>
<keyword evidence="3" id="KW-1185">Reference proteome</keyword>
<evidence type="ECO:0000313" key="3">
    <source>
        <dbReference type="Proteomes" id="UP001595607"/>
    </source>
</evidence>
<organism evidence="2 3">
    <name type="scientific">Parvularcula lutaonensis</name>
    <dbReference type="NCBI Taxonomy" id="491923"/>
    <lineage>
        <taxon>Bacteria</taxon>
        <taxon>Pseudomonadati</taxon>
        <taxon>Pseudomonadota</taxon>
        <taxon>Alphaproteobacteria</taxon>
        <taxon>Parvularculales</taxon>
        <taxon>Parvularculaceae</taxon>
        <taxon>Parvularcula</taxon>
    </lineage>
</organism>
<feature type="chain" id="PRO_5046162826" evidence="1">
    <location>
        <begin position="22"/>
        <end position="245"/>
    </location>
</feature>
<reference evidence="3" key="1">
    <citation type="journal article" date="2019" name="Int. J. Syst. Evol. Microbiol.">
        <title>The Global Catalogue of Microorganisms (GCM) 10K type strain sequencing project: providing services to taxonomists for standard genome sequencing and annotation.</title>
        <authorList>
            <consortium name="The Broad Institute Genomics Platform"/>
            <consortium name="The Broad Institute Genome Sequencing Center for Infectious Disease"/>
            <person name="Wu L."/>
            <person name="Ma J."/>
        </authorList>
    </citation>
    <scope>NUCLEOTIDE SEQUENCE [LARGE SCALE GENOMIC DNA]</scope>
    <source>
        <strain evidence="3">KCTC 22245</strain>
    </source>
</reference>
<gene>
    <name evidence="2" type="ORF">ACFONP_00705</name>
</gene>
<name>A0ABV7M934_9PROT</name>
<dbReference type="Proteomes" id="UP001595607">
    <property type="component" value="Unassembled WGS sequence"/>
</dbReference>
<feature type="signal peptide" evidence="1">
    <location>
        <begin position="1"/>
        <end position="21"/>
    </location>
</feature>
<evidence type="ECO:0000256" key="1">
    <source>
        <dbReference type="SAM" id="SignalP"/>
    </source>
</evidence>
<evidence type="ECO:0000313" key="2">
    <source>
        <dbReference type="EMBL" id="MFC3301249.1"/>
    </source>
</evidence>
<proteinExistence type="predicted"/>